<dbReference type="SMART" id="SM00386">
    <property type="entry name" value="HAT"/>
    <property type="match status" value="3"/>
</dbReference>
<dbReference type="InterPro" id="IPR011990">
    <property type="entry name" value="TPR-like_helical_dom_sf"/>
</dbReference>
<organism evidence="5 6">
    <name type="scientific">Scleropages formosus</name>
    <name type="common">Asian bonytongue</name>
    <name type="synonym">Osteoglossum formosum</name>
    <dbReference type="NCBI Taxonomy" id="113540"/>
    <lineage>
        <taxon>Eukaryota</taxon>
        <taxon>Metazoa</taxon>
        <taxon>Chordata</taxon>
        <taxon>Craniata</taxon>
        <taxon>Vertebrata</taxon>
        <taxon>Euteleostomi</taxon>
        <taxon>Actinopterygii</taxon>
        <taxon>Neopterygii</taxon>
        <taxon>Teleostei</taxon>
        <taxon>Osteoglossocephala</taxon>
        <taxon>Osteoglossomorpha</taxon>
        <taxon>Osteoglossiformes</taxon>
        <taxon>Osteoglossidae</taxon>
        <taxon>Scleropages</taxon>
    </lineage>
</organism>
<protein>
    <submittedName>
        <fullName evidence="5">NRDE-2, necessary for RNA interference, domain containing</fullName>
    </submittedName>
</protein>
<evidence type="ECO:0000313" key="5">
    <source>
        <dbReference type="Ensembl" id="ENSSFOP00015018350.1"/>
    </source>
</evidence>
<feature type="compositionally biased region" description="Acidic residues" evidence="4">
    <location>
        <begin position="554"/>
        <end position="566"/>
    </location>
</feature>
<dbReference type="InterPro" id="IPR003107">
    <property type="entry name" value="HAT"/>
</dbReference>
<feature type="region of interest" description="Disordered" evidence="4">
    <location>
        <begin position="278"/>
        <end position="302"/>
    </location>
</feature>
<evidence type="ECO:0000256" key="4">
    <source>
        <dbReference type="SAM" id="MobiDB-lite"/>
    </source>
</evidence>
<dbReference type="CTD" id="55051"/>
<dbReference type="PANTHER" id="PTHR13471:SF0">
    <property type="entry name" value="NUCLEAR EXOSOME REGULATOR NRDE2"/>
    <property type="match status" value="1"/>
</dbReference>
<proteinExistence type="inferred from homology"/>
<dbReference type="OrthoDB" id="297219at2759"/>
<dbReference type="FunFam" id="1.25.40.10:FF:000185">
    <property type="entry name" value="NRDE-2, necessary for RNA interference, domain-containing"/>
    <property type="match status" value="1"/>
</dbReference>
<feature type="compositionally biased region" description="Polar residues" evidence="4">
    <location>
        <begin position="293"/>
        <end position="302"/>
    </location>
</feature>
<dbReference type="GO" id="GO:0071013">
    <property type="term" value="C:catalytic step 2 spliceosome"/>
    <property type="evidence" value="ECO:0007669"/>
    <property type="project" value="TreeGrafter"/>
</dbReference>
<dbReference type="CDD" id="cd22200">
    <property type="entry name" value="NRDE2_MID"/>
    <property type="match status" value="1"/>
</dbReference>
<dbReference type="Gene3D" id="1.25.40.10">
    <property type="entry name" value="Tetratricopeptide repeat domain"/>
    <property type="match status" value="2"/>
</dbReference>
<dbReference type="SUPFAM" id="SSF48452">
    <property type="entry name" value="TPR-like"/>
    <property type="match status" value="1"/>
</dbReference>
<dbReference type="KEGG" id="sfm:108919351"/>
<comment type="similarity">
    <text evidence="2">Belongs to the NRDE2 family.</text>
</comment>
<feature type="region of interest" description="Disordered" evidence="4">
    <location>
        <begin position="548"/>
        <end position="570"/>
    </location>
</feature>
<keyword evidence="3" id="KW-0539">Nucleus</keyword>
<accession>A0A8C9RQF9</accession>
<name>A0A8C9RQF9_SCLFO</name>
<dbReference type="PANTHER" id="PTHR13471">
    <property type="entry name" value="TETRATRICOPEPTIDE-LIKE HELICAL"/>
    <property type="match status" value="1"/>
</dbReference>
<dbReference type="GeneTree" id="ENSGT00390000005524"/>
<comment type="subcellular location">
    <subcellularLocation>
        <location evidence="1">Nucleus</location>
    </subcellularLocation>
</comment>
<evidence type="ECO:0000256" key="1">
    <source>
        <dbReference type="ARBA" id="ARBA00004123"/>
    </source>
</evidence>
<feature type="compositionally biased region" description="Basic residues" evidence="4">
    <location>
        <begin position="75"/>
        <end position="94"/>
    </location>
</feature>
<keyword evidence="6" id="KW-1185">Reference proteome</keyword>
<dbReference type="GO" id="GO:1902369">
    <property type="term" value="P:negative regulation of RNA catabolic process"/>
    <property type="evidence" value="ECO:0007669"/>
    <property type="project" value="TreeGrafter"/>
</dbReference>
<feature type="region of interest" description="Disordered" evidence="4">
    <location>
        <begin position="47"/>
        <end position="111"/>
    </location>
</feature>
<sequence>MALFPAFSSVSATSSASEKAKELDWLSNRSFCSDDALTIHQHVQDRILPERQEDSETGVPTLKKLKEDEENDYSHKKRRKKEKKKKHKKHKTKHGEHAEGSGSESDTVYPSDLVKQEADTASREEKVSTQGSFIWLDDLTAPTDRPFCIDKKADSANWEYKSLYRGDIPRYKRKGNSSLGLDPATQAVTWTDTKTSEKKRGDRTSERYFSRSCQQLLNTVDLSVVTGSRGSGPNLTAVRFIPVPQCLEEEGSADTPQVPSAVNPLGVYDSSTSLWLQGKGRQEPGLQKEEGSAVTSRGGSSSTALMAARVEDFNRRLRENPSDIPTWLEFVHFQDELTAGPSPFSGSEGDVDRCKKSLKMTLEKKMAILERALESNPGSVELKLARLDLGRELWDPAALLREWRQLVFLHPNNAELWRAYLLFIQGQFSTLTVSKVNGVYGKCLSTLASVQDGALVSHPALPGTEEAMLVIFLQQCHFLRQAGHSEKAIALFQAMLDFTFFKPDSVKEMHTKQQVEFFEPFWDSGEPRIGEKGARGWKAWMHQQERGGWVIPSEPDDDDDDDQDDGSEVKDKTWPKWRIWLDVEASREANHWLPWRPDKTKGQSEEDCEDPDQQVLFDDVGPSMILLSKPELRFQLLCSFLRFLGLPCDMDYPCGPSWSILLDNLALLVEELDADRPLSCSDLWQAGVSPVGHMTTLGAPRRMVGLCKQGEEFMQNVLHQLWPLLSASERSKLSLYWIQYEKIKVMRCVRSRNKRHMRSQGKRSKKVAKRLLKEAENRNDLALWREFGHLEWLLGNLEEARKVLDTALSLGLSRGLQDRALCDLCLLYAQLEVEQGVGPTAGTASPTLHILTRLAEGGTYSPFSGQVSPVSILKARRTFEQAQETNCRPGLVGCFALFQYLTVGVEAADKVYQQAMERLEERHTDHQEEILGEVNSELEALSVARASLLRHVASACPLSRLRDALTSALSHFPNNSHLWKLYLSAENRYHNAGRARRFLHTLTCRATSAIPRLFAISAEQKRKELVDTVQRSDRYGDVRATLPETGLKHRIRALFESAVATEHGSRCPLLWRMYIHFLVLEGNVDRGRGIFYRALQNIPWVKGLYMDAVLLFPDHVQEFLDLMQEKELRLRLPMEEVDILLED</sequence>
<evidence type="ECO:0000313" key="6">
    <source>
        <dbReference type="Proteomes" id="UP000694397"/>
    </source>
</evidence>
<dbReference type="Ensembl" id="ENSSFOT00015018562.2">
    <property type="protein sequence ID" value="ENSSFOP00015018350.1"/>
    <property type="gene ID" value="ENSSFOG00015011794.2"/>
</dbReference>
<dbReference type="GeneID" id="108919351"/>
<dbReference type="GO" id="GO:0006396">
    <property type="term" value="P:RNA processing"/>
    <property type="evidence" value="ECO:0007669"/>
    <property type="project" value="InterPro"/>
</dbReference>
<dbReference type="AlphaFoldDB" id="A0A8C9RQF9"/>
<evidence type="ECO:0000256" key="3">
    <source>
        <dbReference type="ARBA" id="ARBA00023242"/>
    </source>
</evidence>
<dbReference type="Pfam" id="PF08424">
    <property type="entry name" value="NRDE-2"/>
    <property type="match status" value="1"/>
</dbReference>
<evidence type="ECO:0000256" key="2">
    <source>
        <dbReference type="ARBA" id="ARBA00009265"/>
    </source>
</evidence>
<gene>
    <name evidence="5" type="primary">NRDE2</name>
    <name evidence="5" type="synonym">nrde2</name>
</gene>
<reference evidence="5 6" key="1">
    <citation type="submission" date="2019-04" db="EMBL/GenBank/DDBJ databases">
        <authorList>
            <consortium name="Wellcome Sanger Institute Data Sharing"/>
        </authorList>
    </citation>
    <scope>NUCLEOTIDE SEQUENCE [LARGE SCALE GENOMIC DNA]</scope>
</reference>
<dbReference type="GO" id="GO:0031048">
    <property type="term" value="P:regulatory ncRNA-mediated heterochromatin formation"/>
    <property type="evidence" value="ECO:0007669"/>
    <property type="project" value="TreeGrafter"/>
</dbReference>
<reference evidence="5" key="2">
    <citation type="submission" date="2025-08" db="UniProtKB">
        <authorList>
            <consortium name="Ensembl"/>
        </authorList>
    </citation>
    <scope>IDENTIFICATION</scope>
</reference>
<dbReference type="RefSeq" id="XP_018582794.1">
    <property type="nucleotide sequence ID" value="XM_018727278.1"/>
</dbReference>
<reference evidence="5" key="3">
    <citation type="submission" date="2025-09" db="UniProtKB">
        <authorList>
            <consortium name="Ensembl"/>
        </authorList>
    </citation>
    <scope>IDENTIFICATION</scope>
</reference>
<dbReference type="InterPro" id="IPR013633">
    <property type="entry name" value="NRDE-2"/>
</dbReference>
<dbReference type="Proteomes" id="UP000694397">
    <property type="component" value="Chromosome 15"/>
</dbReference>
<feature type="compositionally biased region" description="Basic and acidic residues" evidence="4">
    <location>
        <begin position="280"/>
        <end position="291"/>
    </location>
</feature>